<accession>A0ABY5K1X4</accession>
<protein>
    <recommendedName>
        <fullName evidence="4">CDP-alcohol phosphatidyltransferase family protein</fullName>
    </recommendedName>
</protein>
<gene>
    <name evidence="2" type="ORF">NP075_15060</name>
</gene>
<evidence type="ECO:0008006" key="4">
    <source>
        <dbReference type="Google" id="ProtNLM"/>
    </source>
</evidence>
<sequence>MRPTDSPPRRQPALRRLVTRAGRNVGLLVVGLVVGVLLAPMIRDYALLGVVLLPVALWTLANRSALAATGGRGFDLSRAPTADLVAMTIGVLLAVPAAAAAVDGPPWRAAALVVVVAVLGFGVLGYADAIAQGAALGPAARLRSARAVRLVDASLRGLRTSSGLTNLYLAAVGTWLAFPQASDWWPVAAVAVTAVLHSVLDGRRHAPRASVTP</sequence>
<reference evidence="2 3" key="1">
    <citation type="submission" date="2022-07" db="EMBL/GenBank/DDBJ databases">
        <title>Novel species in genus cellulomonas.</title>
        <authorList>
            <person name="Ye L."/>
        </authorList>
    </citation>
    <scope>NUCLEOTIDE SEQUENCE [LARGE SCALE GENOMIC DNA]</scope>
    <source>
        <strain evidence="3">zg-Y908</strain>
    </source>
</reference>
<keyword evidence="1" id="KW-1133">Transmembrane helix</keyword>
<organism evidence="2 3">
    <name type="scientific">Cellulomonas wangsupingiae</name>
    <dbReference type="NCBI Taxonomy" id="2968085"/>
    <lineage>
        <taxon>Bacteria</taxon>
        <taxon>Bacillati</taxon>
        <taxon>Actinomycetota</taxon>
        <taxon>Actinomycetes</taxon>
        <taxon>Micrococcales</taxon>
        <taxon>Cellulomonadaceae</taxon>
        <taxon>Cellulomonas</taxon>
    </lineage>
</organism>
<dbReference type="Proteomes" id="UP001317322">
    <property type="component" value="Chromosome"/>
</dbReference>
<keyword evidence="1" id="KW-0812">Transmembrane</keyword>
<feature type="transmembrane region" description="Helical" evidence="1">
    <location>
        <begin position="82"/>
        <end position="102"/>
    </location>
</feature>
<feature type="transmembrane region" description="Helical" evidence="1">
    <location>
        <begin position="21"/>
        <end position="39"/>
    </location>
</feature>
<evidence type="ECO:0000313" key="2">
    <source>
        <dbReference type="EMBL" id="UUI64426.1"/>
    </source>
</evidence>
<keyword evidence="1" id="KW-0472">Membrane</keyword>
<evidence type="ECO:0000256" key="1">
    <source>
        <dbReference type="SAM" id="Phobius"/>
    </source>
</evidence>
<evidence type="ECO:0000313" key="3">
    <source>
        <dbReference type="Proteomes" id="UP001317322"/>
    </source>
</evidence>
<name>A0ABY5K1X4_9CELL</name>
<keyword evidence="3" id="KW-1185">Reference proteome</keyword>
<dbReference type="EMBL" id="CP101989">
    <property type="protein sequence ID" value="UUI64426.1"/>
    <property type="molecule type" value="Genomic_DNA"/>
</dbReference>
<feature type="transmembrane region" description="Helical" evidence="1">
    <location>
        <begin position="108"/>
        <end position="136"/>
    </location>
</feature>
<proteinExistence type="predicted"/>
<dbReference type="RefSeq" id="WP_227565186.1">
    <property type="nucleotide sequence ID" value="NZ_CP101989.1"/>
</dbReference>